<protein>
    <submittedName>
        <fullName evidence="3">Pimeloyl-ACP methyl ester carboxylesterase</fullName>
    </submittedName>
</protein>
<keyword evidence="4" id="KW-1185">Reference proteome</keyword>
<dbReference type="PRINTS" id="PR00412">
    <property type="entry name" value="EPOXHYDRLASE"/>
</dbReference>
<dbReference type="Gene3D" id="3.40.50.1820">
    <property type="entry name" value="alpha/beta hydrolase"/>
    <property type="match status" value="1"/>
</dbReference>
<keyword evidence="1" id="KW-1133">Transmembrane helix</keyword>
<proteinExistence type="predicted"/>
<organism evidence="3 4">
    <name type="scientific">Natronospira proteinivora</name>
    <dbReference type="NCBI Taxonomy" id="1807133"/>
    <lineage>
        <taxon>Bacteria</taxon>
        <taxon>Pseudomonadati</taxon>
        <taxon>Pseudomonadota</taxon>
        <taxon>Gammaproteobacteria</taxon>
        <taxon>Natronospirales</taxon>
        <taxon>Natronospiraceae</taxon>
        <taxon>Natronospira</taxon>
    </lineage>
</organism>
<feature type="domain" description="AB hydrolase-1" evidence="2">
    <location>
        <begin position="78"/>
        <end position="195"/>
    </location>
</feature>
<dbReference type="PANTHER" id="PTHR43689">
    <property type="entry name" value="HYDROLASE"/>
    <property type="match status" value="1"/>
</dbReference>
<dbReference type="Pfam" id="PF00561">
    <property type="entry name" value="Abhydrolase_1"/>
    <property type="match status" value="1"/>
</dbReference>
<dbReference type="SUPFAM" id="SSF53474">
    <property type="entry name" value="alpha/beta-Hydrolases"/>
    <property type="match status" value="1"/>
</dbReference>
<dbReference type="InterPro" id="IPR029058">
    <property type="entry name" value="AB_hydrolase_fold"/>
</dbReference>
<name>A0ABT1GCM3_9GAMM</name>
<dbReference type="EMBL" id="JALJYF010000002">
    <property type="protein sequence ID" value="MCP1727687.1"/>
    <property type="molecule type" value="Genomic_DNA"/>
</dbReference>
<sequence>MDSPSSTIRTSRFWRIGLTMCLIVIGGLSLLPYLMSTGAEGEIPEAPFHDSRFMSVEDTRLHYRDLRPEGVEAPRGQILLVHGLAGSTYSWRKVAEPLASVGYRVVSVDLPPFGYSEARVPGDDAASAETLLWGLLEALDQGGGWHLLGHSMGAGVVARMAVDAPESVRALVMVSGTPDTAAEGGRGIGGLVMRYPPVRRWLTVIGSGRLLNPEGMGRALSSAYGRDATAEEIDAYLAPLLTSGKPDAVIRFLHQGQEVVEPEQLQGLPLTVIWGGHDEWVPLSNGRRLADAADAPLQLIDEAAHNPMETHPEAFLDALERPLQGQ</sequence>
<keyword evidence="1" id="KW-0812">Transmembrane</keyword>
<dbReference type="RefSeq" id="WP_253448295.1">
    <property type="nucleotide sequence ID" value="NZ_JALJYF010000002.1"/>
</dbReference>
<gene>
    <name evidence="3" type="ORF">J2T60_001687</name>
</gene>
<dbReference type="Proteomes" id="UP001523550">
    <property type="component" value="Unassembled WGS sequence"/>
</dbReference>
<accession>A0ABT1GCM3</accession>
<reference evidence="3 4" key="1">
    <citation type="submission" date="2022-03" db="EMBL/GenBank/DDBJ databases">
        <title>Genomic Encyclopedia of Type Strains, Phase III (KMG-III): the genomes of soil and plant-associated and newly described type strains.</title>
        <authorList>
            <person name="Whitman W."/>
        </authorList>
    </citation>
    <scope>NUCLEOTIDE SEQUENCE [LARGE SCALE GENOMIC DNA]</scope>
    <source>
        <strain evidence="3 4">BSker1</strain>
    </source>
</reference>
<evidence type="ECO:0000313" key="4">
    <source>
        <dbReference type="Proteomes" id="UP001523550"/>
    </source>
</evidence>
<dbReference type="PRINTS" id="PR00111">
    <property type="entry name" value="ABHYDROLASE"/>
</dbReference>
<evidence type="ECO:0000256" key="1">
    <source>
        <dbReference type="SAM" id="Phobius"/>
    </source>
</evidence>
<feature type="transmembrane region" description="Helical" evidence="1">
    <location>
        <begin position="12"/>
        <end position="35"/>
    </location>
</feature>
<evidence type="ECO:0000259" key="2">
    <source>
        <dbReference type="Pfam" id="PF00561"/>
    </source>
</evidence>
<dbReference type="InterPro" id="IPR000073">
    <property type="entry name" value="AB_hydrolase_1"/>
</dbReference>
<dbReference type="PANTHER" id="PTHR43689:SF8">
    <property type="entry name" value="ALPHA_BETA-HYDROLASES SUPERFAMILY PROTEIN"/>
    <property type="match status" value="1"/>
</dbReference>
<comment type="caution">
    <text evidence="3">The sequence shown here is derived from an EMBL/GenBank/DDBJ whole genome shotgun (WGS) entry which is preliminary data.</text>
</comment>
<evidence type="ECO:0000313" key="3">
    <source>
        <dbReference type="EMBL" id="MCP1727687.1"/>
    </source>
</evidence>
<keyword evidence="1" id="KW-0472">Membrane</keyword>
<dbReference type="InterPro" id="IPR000639">
    <property type="entry name" value="Epox_hydrolase-like"/>
</dbReference>